<protein>
    <submittedName>
        <fullName evidence="1">Uncharacterized protein</fullName>
    </submittedName>
</protein>
<dbReference type="EMBL" id="JAENGZ010000949">
    <property type="protein sequence ID" value="KAG6952095.1"/>
    <property type="molecule type" value="Genomic_DNA"/>
</dbReference>
<sequence>MVIPVDADWITIGIYHDYEAGNKPPMRAGGPVVSIEVGRGDDKGCKMVARGLGGFGPVTSNSPIWAEIDAAMLQYRENHAVGPLKITCVNQFLS</sequence>
<evidence type="ECO:0000313" key="2">
    <source>
        <dbReference type="Proteomes" id="UP000688947"/>
    </source>
</evidence>
<name>A0A8T1U220_9STRA</name>
<gene>
    <name evidence="1" type="ORF">JG687_00013224</name>
</gene>
<dbReference type="OrthoDB" id="10482388at2759"/>
<evidence type="ECO:0000313" key="1">
    <source>
        <dbReference type="EMBL" id="KAG6952095.1"/>
    </source>
</evidence>
<accession>A0A8T1U220</accession>
<reference evidence="1" key="1">
    <citation type="submission" date="2021-01" db="EMBL/GenBank/DDBJ databases">
        <title>Phytophthora aleatoria, a newly-described species from Pinus radiata is distinct from Phytophthora cactorum isolates based on comparative genomics.</title>
        <authorList>
            <person name="Mcdougal R."/>
            <person name="Panda P."/>
            <person name="Williams N."/>
            <person name="Studholme D.J."/>
        </authorList>
    </citation>
    <scope>NUCLEOTIDE SEQUENCE</scope>
    <source>
        <strain evidence="1">NZFS 3830</strain>
    </source>
</reference>
<proteinExistence type="predicted"/>
<comment type="caution">
    <text evidence="1">The sequence shown here is derived from an EMBL/GenBank/DDBJ whole genome shotgun (WGS) entry which is preliminary data.</text>
</comment>
<dbReference type="Proteomes" id="UP000688947">
    <property type="component" value="Unassembled WGS sequence"/>
</dbReference>
<organism evidence="1 2">
    <name type="scientific">Phytophthora cactorum</name>
    <dbReference type="NCBI Taxonomy" id="29920"/>
    <lineage>
        <taxon>Eukaryota</taxon>
        <taxon>Sar</taxon>
        <taxon>Stramenopiles</taxon>
        <taxon>Oomycota</taxon>
        <taxon>Peronosporomycetes</taxon>
        <taxon>Peronosporales</taxon>
        <taxon>Peronosporaceae</taxon>
        <taxon>Phytophthora</taxon>
    </lineage>
</organism>
<dbReference type="AlphaFoldDB" id="A0A8T1U220"/>